<reference evidence="2 3" key="1">
    <citation type="submission" date="2021-06" db="EMBL/GenBank/DDBJ databases">
        <title>Caerostris darwini draft genome.</title>
        <authorList>
            <person name="Kono N."/>
            <person name="Arakawa K."/>
        </authorList>
    </citation>
    <scope>NUCLEOTIDE SEQUENCE [LARGE SCALE GENOMIC DNA]</scope>
</reference>
<feature type="transmembrane region" description="Helical" evidence="1">
    <location>
        <begin position="90"/>
        <end position="108"/>
    </location>
</feature>
<keyword evidence="3" id="KW-1185">Reference proteome</keyword>
<accession>A0AAV4ME07</accession>
<comment type="caution">
    <text evidence="2">The sequence shown here is derived from an EMBL/GenBank/DDBJ whole genome shotgun (WGS) entry which is preliminary data.</text>
</comment>
<dbReference type="EMBL" id="BPLQ01000332">
    <property type="protein sequence ID" value="GIX70080.1"/>
    <property type="molecule type" value="Genomic_DNA"/>
</dbReference>
<evidence type="ECO:0000313" key="3">
    <source>
        <dbReference type="Proteomes" id="UP001054837"/>
    </source>
</evidence>
<protein>
    <submittedName>
        <fullName evidence="2">Uncharacterized protein</fullName>
    </submittedName>
</protein>
<proteinExistence type="predicted"/>
<keyword evidence="1" id="KW-0812">Transmembrane</keyword>
<dbReference type="Proteomes" id="UP001054837">
    <property type="component" value="Unassembled WGS sequence"/>
</dbReference>
<name>A0AAV4ME07_9ARAC</name>
<dbReference type="AlphaFoldDB" id="A0AAV4ME07"/>
<evidence type="ECO:0000256" key="1">
    <source>
        <dbReference type="SAM" id="Phobius"/>
    </source>
</evidence>
<organism evidence="2 3">
    <name type="scientific">Caerostris darwini</name>
    <dbReference type="NCBI Taxonomy" id="1538125"/>
    <lineage>
        <taxon>Eukaryota</taxon>
        <taxon>Metazoa</taxon>
        <taxon>Ecdysozoa</taxon>
        <taxon>Arthropoda</taxon>
        <taxon>Chelicerata</taxon>
        <taxon>Arachnida</taxon>
        <taxon>Araneae</taxon>
        <taxon>Araneomorphae</taxon>
        <taxon>Entelegynae</taxon>
        <taxon>Araneoidea</taxon>
        <taxon>Araneidae</taxon>
        <taxon>Caerostris</taxon>
    </lineage>
</organism>
<keyword evidence="1" id="KW-1133">Transmembrane helix</keyword>
<gene>
    <name evidence="2" type="ORF">CDAR_53221</name>
</gene>
<sequence>MHSDPFDPFFQPLSSFFRENFTGVLVSQLSPGYAKDVYPLLPGSGTNVNAAEQFSLKPHIPRAPPLQSIPFHNFFCSRTSSEEGVGQDSYFLLTFSLIFLLPVFFSFLQDFIGNHED</sequence>
<keyword evidence="1" id="KW-0472">Membrane</keyword>
<evidence type="ECO:0000313" key="2">
    <source>
        <dbReference type="EMBL" id="GIX70080.1"/>
    </source>
</evidence>